<feature type="non-terminal residue" evidence="1">
    <location>
        <position position="289"/>
    </location>
</feature>
<gene>
    <name evidence="1" type="ORF">S01H4_40059</name>
</gene>
<reference evidence="1" key="1">
    <citation type="journal article" date="2014" name="Front. Microbiol.">
        <title>High frequency of phylogenetically diverse reductive dehalogenase-homologous genes in deep subseafloor sedimentary metagenomes.</title>
        <authorList>
            <person name="Kawai M."/>
            <person name="Futagami T."/>
            <person name="Toyoda A."/>
            <person name="Takaki Y."/>
            <person name="Nishi S."/>
            <person name="Hori S."/>
            <person name="Arai W."/>
            <person name="Tsubouchi T."/>
            <person name="Morono Y."/>
            <person name="Uchiyama I."/>
            <person name="Ito T."/>
            <person name="Fujiyama A."/>
            <person name="Inagaki F."/>
            <person name="Takami H."/>
        </authorList>
    </citation>
    <scope>NUCLEOTIDE SEQUENCE</scope>
    <source>
        <strain evidence="1">Expedition CK06-06</strain>
    </source>
</reference>
<feature type="non-terminal residue" evidence="1">
    <location>
        <position position="1"/>
    </location>
</feature>
<dbReference type="EMBL" id="BART01021776">
    <property type="protein sequence ID" value="GAH03903.1"/>
    <property type="molecule type" value="Genomic_DNA"/>
</dbReference>
<proteinExistence type="predicted"/>
<comment type="caution">
    <text evidence="1">The sequence shown here is derived from an EMBL/GenBank/DDBJ whole genome shotgun (WGS) entry which is preliminary data.</text>
</comment>
<evidence type="ECO:0000313" key="1">
    <source>
        <dbReference type="EMBL" id="GAH03903.1"/>
    </source>
</evidence>
<dbReference type="AlphaFoldDB" id="X1E5F5"/>
<sequence length="289" mass="31148">TLQTTLATTFSLTPAQLTMLLMWLGNFVENITPQLVFASTGKTIGELSTLAFYEQWANGTVFGEVILPDGFLAEVSSSWAGAPYFEVGLPSASGLSLAECVALWNPLLDKTFIYGESFESLWLPAMQGDVTSQGTLIAIFGISPGELTALLTWIGSLIGLDSTAGRVADIIEYNTGLTILEIATLYFYDQWVNGTVGGEDFLPDGFLSELDPPIDGPPYFEVGLMYSTGISIAQTLALWDEDSAYSLVTASGINRWYQAVEGNTTTLKVQNGGLSDLQMTGLLAWLPQF</sequence>
<name>X1E5F5_9ZZZZ</name>
<organism evidence="1">
    <name type="scientific">marine sediment metagenome</name>
    <dbReference type="NCBI Taxonomy" id="412755"/>
    <lineage>
        <taxon>unclassified sequences</taxon>
        <taxon>metagenomes</taxon>
        <taxon>ecological metagenomes</taxon>
    </lineage>
</organism>
<protein>
    <submittedName>
        <fullName evidence="1">Uncharacterized protein</fullName>
    </submittedName>
</protein>
<accession>X1E5F5</accession>